<evidence type="ECO:0000313" key="2">
    <source>
        <dbReference type="Proteomes" id="UP000799755"/>
    </source>
</evidence>
<comment type="caution">
    <text evidence="1">The sequence shown here is derived from an EMBL/GenBank/DDBJ whole genome shotgun (WGS) entry which is preliminary data.</text>
</comment>
<name>A0ACB6QV44_9PLEO</name>
<sequence length="62" mass="6934">MSSFANSTEHRKYVDDVLKEELGPMYVGIPGFFEAFFSEIAGLELAVQAVFKRCKAGNNPIY</sequence>
<evidence type="ECO:0000313" key="1">
    <source>
        <dbReference type="EMBL" id="KAF2470894.1"/>
    </source>
</evidence>
<reference evidence="1" key="1">
    <citation type="journal article" date="2020" name="Stud. Mycol.">
        <title>101 Dothideomycetes genomes: a test case for predicting lifestyles and emergence of pathogens.</title>
        <authorList>
            <person name="Haridas S."/>
            <person name="Albert R."/>
            <person name="Binder M."/>
            <person name="Bloem J."/>
            <person name="Labutti K."/>
            <person name="Salamov A."/>
            <person name="Andreopoulos B."/>
            <person name="Baker S."/>
            <person name="Barry K."/>
            <person name="Bills G."/>
            <person name="Bluhm B."/>
            <person name="Cannon C."/>
            <person name="Castanera R."/>
            <person name="Culley D."/>
            <person name="Daum C."/>
            <person name="Ezra D."/>
            <person name="Gonzalez J."/>
            <person name="Henrissat B."/>
            <person name="Kuo A."/>
            <person name="Liang C."/>
            <person name="Lipzen A."/>
            <person name="Lutzoni F."/>
            <person name="Magnuson J."/>
            <person name="Mondo S."/>
            <person name="Nolan M."/>
            <person name="Ohm R."/>
            <person name="Pangilinan J."/>
            <person name="Park H.-J."/>
            <person name="Ramirez L."/>
            <person name="Alfaro M."/>
            <person name="Sun H."/>
            <person name="Tritt A."/>
            <person name="Yoshinaga Y."/>
            <person name="Zwiers L.-H."/>
            <person name="Turgeon B."/>
            <person name="Goodwin S."/>
            <person name="Spatafora J."/>
            <person name="Crous P."/>
            <person name="Grigoriev I."/>
        </authorList>
    </citation>
    <scope>NUCLEOTIDE SEQUENCE</scope>
    <source>
        <strain evidence="1">ATCC 200398</strain>
    </source>
</reference>
<accession>A0ACB6QV44</accession>
<protein>
    <submittedName>
        <fullName evidence="1">Uncharacterized protein</fullName>
    </submittedName>
</protein>
<gene>
    <name evidence="1" type="ORF">BDR25DRAFT_368570</name>
</gene>
<keyword evidence="2" id="KW-1185">Reference proteome</keyword>
<dbReference type="Proteomes" id="UP000799755">
    <property type="component" value="Unassembled WGS sequence"/>
</dbReference>
<proteinExistence type="predicted"/>
<organism evidence="1 2">
    <name type="scientific">Lindgomyces ingoldianus</name>
    <dbReference type="NCBI Taxonomy" id="673940"/>
    <lineage>
        <taxon>Eukaryota</taxon>
        <taxon>Fungi</taxon>
        <taxon>Dikarya</taxon>
        <taxon>Ascomycota</taxon>
        <taxon>Pezizomycotina</taxon>
        <taxon>Dothideomycetes</taxon>
        <taxon>Pleosporomycetidae</taxon>
        <taxon>Pleosporales</taxon>
        <taxon>Lindgomycetaceae</taxon>
        <taxon>Lindgomyces</taxon>
    </lineage>
</organism>
<dbReference type="EMBL" id="MU003506">
    <property type="protein sequence ID" value="KAF2470894.1"/>
    <property type="molecule type" value="Genomic_DNA"/>
</dbReference>